<dbReference type="InterPro" id="IPR029068">
    <property type="entry name" value="Glyas_Bleomycin-R_OHBP_Dase"/>
</dbReference>
<sequence length="236" mass="25834">MTAGLLGALHGPKWLGNMGIAVQDRRYIEGMADRCVDLALGSEHYEAMPPPLRDRDLAGFRNALASREPQTFLDGRQITSSKSFALESKTGANVQRWVLQLDLQKVVVDIVDSTIVGRNHARGSSSPVESPRAAALQWVSLLAPDLDQIDSFYGSGGLGLDTFRPSSNELYIGRFLRFVFLAGYKDDSGAHRPVLLNIEVNDFDAVVNRVGAEAADHSSARVKDPVGNDIWITRTR</sequence>
<reference evidence="1 2" key="1">
    <citation type="submission" date="2020-03" db="EMBL/GenBank/DDBJ databases">
        <title>Sequencing the genomes of 1000 actinobacteria strains.</title>
        <authorList>
            <person name="Klenk H.-P."/>
        </authorList>
    </citation>
    <scope>NUCLEOTIDE SEQUENCE [LARGE SCALE GENOMIC DNA]</scope>
    <source>
        <strain evidence="1 2">DSM 44556</strain>
    </source>
</reference>
<evidence type="ECO:0000313" key="2">
    <source>
        <dbReference type="Proteomes" id="UP000547444"/>
    </source>
</evidence>
<name>A0A7X5R4H8_9MYCO</name>
<comment type="caution">
    <text evidence="1">The sequence shown here is derived from an EMBL/GenBank/DDBJ whole genome shotgun (WGS) entry which is preliminary data.</text>
</comment>
<dbReference type="Proteomes" id="UP000547444">
    <property type="component" value="Unassembled WGS sequence"/>
</dbReference>
<protein>
    <submittedName>
        <fullName evidence="1">Uncharacterized protein</fullName>
    </submittedName>
</protein>
<accession>A0A7X5R4H8</accession>
<keyword evidence="2" id="KW-1185">Reference proteome</keyword>
<dbReference type="SUPFAM" id="SSF54593">
    <property type="entry name" value="Glyoxalase/Bleomycin resistance protein/Dihydroxybiphenyl dioxygenase"/>
    <property type="match status" value="1"/>
</dbReference>
<evidence type="ECO:0000313" key="1">
    <source>
        <dbReference type="EMBL" id="NIH93189.1"/>
    </source>
</evidence>
<proteinExistence type="predicted"/>
<gene>
    <name evidence="1" type="ORF">FHU31_000145</name>
</gene>
<dbReference type="AlphaFoldDB" id="A0A7X5R4H8"/>
<dbReference type="EMBL" id="JAANOW010000001">
    <property type="protein sequence ID" value="NIH93189.1"/>
    <property type="molecule type" value="Genomic_DNA"/>
</dbReference>
<organism evidence="1 2">
    <name type="scientific">Mycolicibacterium fluoranthenivorans</name>
    <dbReference type="NCBI Taxonomy" id="258505"/>
    <lineage>
        <taxon>Bacteria</taxon>
        <taxon>Bacillati</taxon>
        <taxon>Actinomycetota</taxon>
        <taxon>Actinomycetes</taxon>
        <taxon>Mycobacteriales</taxon>
        <taxon>Mycobacteriaceae</taxon>
        <taxon>Mycolicibacterium</taxon>
    </lineage>
</organism>